<evidence type="ECO:0000313" key="2">
    <source>
        <dbReference type="EMBL" id="ETO85317.1"/>
    </source>
</evidence>
<accession>A0A081B2F6</accession>
<comment type="caution">
    <text evidence="2">The sequence shown here is derived from an EMBL/GenBank/DDBJ whole genome shotgun (WGS) entry which is preliminary data.</text>
</comment>
<evidence type="ECO:0000256" key="1">
    <source>
        <dbReference type="SAM" id="MobiDB-lite"/>
    </source>
</evidence>
<feature type="region of interest" description="Disordered" evidence="1">
    <location>
        <begin position="1"/>
        <end position="48"/>
    </location>
</feature>
<name>A0A081B2F6_PHYNI</name>
<feature type="compositionally biased region" description="Basic residues" evidence="1">
    <location>
        <begin position="19"/>
        <end position="29"/>
    </location>
</feature>
<feature type="non-terminal residue" evidence="2">
    <location>
        <position position="95"/>
    </location>
</feature>
<gene>
    <name evidence="2" type="ORF">F444_00933</name>
</gene>
<dbReference type="AlphaFoldDB" id="A0A081B2F6"/>
<evidence type="ECO:0000313" key="3">
    <source>
        <dbReference type="Proteomes" id="UP000028582"/>
    </source>
</evidence>
<sequence>QEQASGSLARFVKSEQMPKKPKASGKSRSRGTVQLRPSAYAQNDHDALDATKRSLRTVTQVRESLEGLPVVWSKQRSDLQQVMLSGLDYQDALDL</sequence>
<protein>
    <submittedName>
        <fullName evidence="2">Uncharacterized protein</fullName>
    </submittedName>
</protein>
<dbReference type="OrthoDB" id="121589at2759"/>
<dbReference type="Proteomes" id="UP000028582">
    <property type="component" value="Unassembled WGS sequence"/>
</dbReference>
<proteinExistence type="predicted"/>
<organism evidence="2 3">
    <name type="scientific">Phytophthora nicotianae P1976</name>
    <dbReference type="NCBI Taxonomy" id="1317066"/>
    <lineage>
        <taxon>Eukaryota</taxon>
        <taxon>Sar</taxon>
        <taxon>Stramenopiles</taxon>
        <taxon>Oomycota</taxon>
        <taxon>Peronosporomycetes</taxon>
        <taxon>Peronosporales</taxon>
        <taxon>Peronosporaceae</taxon>
        <taxon>Phytophthora</taxon>
    </lineage>
</organism>
<reference evidence="2 3" key="1">
    <citation type="submission" date="2013-11" db="EMBL/GenBank/DDBJ databases">
        <title>The Genome Sequence of Phytophthora parasitica P1976.</title>
        <authorList>
            <consortium name="The Broad Institute Genomics Platform"/>
            <person name="Russ C."/>
            <person name="Tyler B."/>
            <person name="Panabieres F."/>
            <person name="Shan W."/>
            <person name="Tripathy S."/>
            <person name="Grunwald N."/>
            <person name="Machado M."/>
            <person name="Johnson C.S."/>
            <person name="Walker B."/>
            <person name="Young S."/>
            <person name="Zeng Q."/>
            <person name="Gargeya S."/>
            <person name="Fitzgerald M."/>
            <person name="Haas B."/>
            <person name="Abouelleil A."/>
            <person name="Allen A.W."/>
            <person name="Alvarado L."/>
            <person name="Arachchi H.M."/>
            <person name="Berlin A.M."/>
            <person name="Chapman S.B."/>
            <person name="Gainer-Dewar J."/>
            <person name="Goldberg J."/>
            <person name="Griggs A."/>
            <person name="Gujja S."/>
            <person name="Hansen M."/>
            <person name="Howarth C."/>
            <person name="Imamovic A."/>
            <person name="Ireland A."/>
            <person name="Larimer J."/>
            <person name="McCowan C."/>
            <person name="Murphy C."/>
            <person name="Pearson M."/>
            <person name="Poon T.W."/>
            <person name="Priest M."/>
            <person name="Roberts A."/>
            <person name="Saif S."/>
            <person name="Shea T."/>
            <person name="Sisk P."/>
            <person name="Sykes S."/>
            <person name="Wortman J."/>
            <person name="Nusbaum C."/>
            <person name="Birren B."/>
        </authorList>
    </citation>
    <scope>NUCLEOTIDE SEQUENCE [LARGE SCALE GENOMIC DNA]</scope>
    <source>
        <strain evidence="2 3">P1976</strain>
    </source>
</reference>
<dbReference type="EMBL" id="ANJA01000179">
    <property type="protein sequence ID" value="ETO85317.1"/>
    <property type="molecule type" value="Genomic_DNA"/>
</dbReference>
<feature type="non-terminal residue" evidence="2">
    <location>
        <position position="1"/>
    </location>
</feature>